<dbReference type="Gene3D" id="3.40.50.2300">
    <property type="match status" value="2"/>
</dbReference>
<sequence length="336" mass="37144">MATIKDVSELAGVSQATVSRVLNGTTRVDDDKKRRVMDAIKTLGYRPNAHAKSLASNRSNSIGMVVSELAGPYFGEMMAGAEAVIRRNDKQMLIASSHASEAEEKDVIDFLVSCRCDALILHAETISDDDLLKVQEQGIDLVLLNRFIPQIADQCFVLDNELGGFLATEHMIQQQRRRVACILGPQWKHDAKERFDGYMRALKQYQVPFDPELIVEGDFQEAGGRSGVEKLLQKGVQFDALVCANDEMALGAMELLTQRDIAIPEQVAVIGFDDIAYARYVTPKLSSIHFPVRQIAADAAWLVMQRAYKIEPPQPVAQKITPILVPRQSSLCSSVG</sequence>
<keyword evidence="3" id="KW-0804">Transcription</keyword>
<dbReference type="Proteomes" id="UP001239782">
    <property type="component" value="Chromosome"/>
</dbReference>
<evidence type="ECO:0000259" key="5">
    <source>
        <dbReference type="PROSITE" id="PS50943"/>
    </source>
</evidence>
<dbReference type="RefSeq" id="WP_309202220.1">
    <property type="nucleotide sequence ID" value="NZ_CP133548.1"/>
</dbReference>
<organism evidence="6 7">
    <name type="scientific">Pleionea litopenaei</name>
    <dbReference type="NCBI Taxonomy" id="3070815"/>
    <lineage>
        <taxon>Bacteria</taxon>
        <taxon>Pseudomonadati</taxon>
        <taxon>Pseudomonadota</taxon>
        <taxon>Gammaproteobacteria</taxon>
        <taxon>Oceanospirillales</taxon>
        <taxon>Pleioneaceae</taxon>
        <taxon>Pleionea</taxon>
    </lineage>
</organism>
<dbReference type="InterPro" id="IPR001387">
    <property type="entry name" value="Cro/C1-type_HTH"/>
</dbReference>
<keyword evidence="1" id="KW-0805">Transcription regulation</keyword>
<accession>A0AA51RSX3</accession>
<dbReference type="CDD" id="cd06270">
    <property type="entry name" value="PBP1_GalS-like"/>
    <property type="match status" value="1"/>
</dbReference>
<dbReference type="GO" id="GO:0000976">
    <property type="term" value="F:transcription cis-regulatory region binding"/>
    <property type="evidence" value="ECO:0007669"/>
    <property type="project" value="TreeGrafter"/>
</dbReference>
<dbReference type="PRINTS" id="PR00036">
    <property type="entry name" value="HTHLACI"/>
</dbReference>
<dbReference type="KEGG" id="plei:Q9312_17885"/>
<dbReference type="Gene3D" id="1.10.260.40">
    <property type="entry name" value="lambda repressor-like DNA-binding domains"/>
    <property type="match status" value="1"/>
</dbReference>
<dbReference type="SUPFAM" id="SSF47413">
    <property type="entry name" value="lambda repressor-like DNA-binding domains"/>
    <property type="match status" value="1"/>
</dbReference>
<dbReference type="Pfam" id="PF00356">
    <property type="entry name" value="LacI"/>
    <property type="match status" value="1"/>
</dbReference>
<name>A0AA51RSX3_9GAMM</name>
<proteinExistence type="predicted"/>
<evidence type="ECO:0000313" key="7">
    <source>
        <dbReference type="Proteomes" id="UP001239782"/>
    </source>
</evidence>
<reference evidence="6 7" key="1">
    <citation type="submission" date="2023-08" db="EMBL/GenBank/DDBJ databases">
        <title>Pleionea litopenaei sp. nov., isolated from stomach of juvenile Litopenaeus vannamei.</title>
        <authorList>
            <person name="Rho A.M."/>
            <person name="Hwang C.Y."/>
        </authorList>
    </citation>
    <scope>NUCLEOTIDE SEQUENCE [LARGE SCALE GENOMIC DNA]</scope>
    <source>
        <strain evidence="6 7">HL-JVS1</strain>
    </source>
</reference>
<dbReference type="CDD" id="cd01392">
    <property type="entry name" value="HTH_LacI"/>
    <property type="match status" value="1"/>
</dbReference>
<dbReference type="AlphaFoldDB" id="A0AA51RSX3"/>
<evidence type="ECO:0000256" key="3">
    <source>
        <dbReference type="ARBA" id="ARBA00023163"/>
    </source>
</evidence>
<dbReference type="PANTHER" id="PTHR30146:SF109">
    <property type="entry name" value="HTH-TYPE TRANSCRIPTIONAL REGULATOR GALS"/>
    <property type="match status" value="1"/>
</dbReference>
<feature type="domain" description="HTH lacI-type" evidence="4">
    <location>
        <begin position="2"/>
        <end position="56"/>
    </location>
</feature>
<evidence type="ECO:0000256" key="2">
    <source>
        <dbReference type="ARBA" id="ARBA00023125"/>
    </source>
</evidence>
<dbReference type="PANTHER" id="PTHR30146">
    <property type="entry name" value="LACI-RELATED TRANSCRIPTIONAL REPRESSOR"/>
    <property type="match status" value="1"/>
</dbReference>
<keyword evidence="7" id="KW-1185">Reference proteome</keyword>
<protein>
    <submittedName>
        <fullName evidence="6">LacI family DNA-binding transcriptional regulator</fullName>
    </submittedName>
</protein>
<gene>
    <name evidence="6" type="ORF">Q9312_17885</name>
</gene>
<evidence type="ECO:0000259" key="4">
    <source>
        <dbReference type="PROSITE" id="PS50932"/>
    </source>
</evidence>
<dbReference type="EMBL" id="CP133548">
    <property type="protein sequence ID" value="WMS87081.1"/>
    <property type="molecule type" value="Genomic_DNA"/>
</dbReference>
<dbReference type="PROSITE" id="PS50943">
    <property type="entry name" value="HTH_CROC1"/>
    <property type="match status" value="1"/>
</dbReference>
<dbReference type="Pfam" id="PF13377">
    <property type="entry name" value="Peripla_BP_3"/>
    <property type="match status" value="1"/>
</dbReference>
<evidence type="ECO:0000256" key="1">
    <source>
        <dbReference type="ARBA" id="ARBA00023015"/>
    </source>
</evidence>
<dbReference type="SMART" id="SM00354">
    <property type="entry name" value="HTH_LACI"/>
    <property type="match status" value="1"/>
</dbReference>
<keyword evidence="2 6" id="KW-0238">DNA-binding</keyword>
<feature type="domain" description="HTH cro/C1-type" evidence="5">
    <location>
        <begin position="3"/>
        <end position="46"/>
    </location>
</feature>
<dbReference type="PROSITE" id="PS50932">
    <property type="entry name" value="HTH_LACI_2"/>
    <property type="match status" value="1"/>
</dbReference>
<evidence type="ECO:0000313" key="6">
    <source>
        <dbReference type="EMBL" id="WMS87081.1"/>
    </source>
</evidence>
<dbReference type="GO" id="GO:0003700">
    <property type="term" value="F:DNA-binding transcription factor activity"/>
    <property type="evidence" value="ECO:0007669"/>
    <property type="project" value="TreeGrafter"/>
</dbReference>
<dbReference type="InterPro" id="IPR028082">
    <property type="entry name" value="Peripla_BP_I"/>
</dbReference>
<dbReference type="InterPro" id="IPR046335">
    <property type="entry name" value="LacI/GalR-like_sensor"/>
</dbReference>
<dbReference type="InterPro" id="IPR000843">
    <property type="entry name" value="HTH_LacI"/>
</dbReference>
<dbReference type="InterPro" id="IPR010982">
    <property type="entry name" value="Lambda_DNA-bd_dom_sf"/>
</dbReference>
<dbReference type="SUPFAM" id="SSF53822">
    <property type="entry name" value="Periplasmic binding protein-like I"/>
    <property type="match status" value="1"/>
</dbReference>